<reference evidence="2 3" key="1">
    <citation type="submission" date="2017-12" db="EMBL/GenBank/DDBJ databases">
        <title>Comparative genomics of Botrytis spp.</title>
        <authorList>
            <person name="Valero-Jimenez C.A."/>
            <person name="Tapia P."/>
            <person name="Veloso J."/>
            <person name="Silva-Moreno E."/>
            <person name="Staats M."/>
            <person name="Valdes J.H."/>
            <person name="Van Kan J.A.L."/>
        </authorList>
    </citation>
    <scope>NUCLEOTIDE SEQUENCE [LARGE SCALE GENOMIC DNA]</scope>
    <source>
        <strain evidence="2 3">Bp0003</strain>
    </source>
</reference>
<gene>
    <name evidence="2" type="ORF">BPAE_0435g00030</name>
</gene>
<evidence type="ECO:0000313" key="3">
    <source>
        <dbReference type="Proteomes" id="UP000297910"/>
    </source>
</evidence>
<evidence type="ECO:0000256" key="1">
    <source>
        <dbReference type="SAM" id="Coils"/>
    </source>
</evidence>
<dbReference type="EMBL" id="PQXI01000433">
    <property type="protein sequence ID" value="TGO17328.1"/>
    <property type="molecule type" value="Genomic_DNA"/>
</dbReference>
<accession>A0A4Z1F1E0</accession>
<feature type="coiled-coil region" evidence="1">
    <location>
        <begin position="43"/>
        <end position="145"/>
    </location>
</feature>
<proteinExistence type="predicted"/>
<sequence length="148" mass="17309">MPPKRTFCEMSGDAAKTEAHPLDLIKQTIEVHEKIVRHKNQAIQKAEKSILRNQLKIEEYQSKIEELNKLNIKLGDEHAEAKEFVRKADKEGRELKAIKKRGEELEKALLDIAKKEFAEKMQDMLQEAESKMNLQQNMLQRIKREEDS</sequence>
<organism evidence="2 3">
    <name type="scientific">Botrytis paeoniae</name>
    <dbReference type="NCBI Taxonomy" id="278948"/>
    <lineage>
        <taxon>Eukaryota</taxon>
        <taxon>Fungi</taxon>
        <taxon>Dikarya</taxon>
        <taxon>Ascomycota</taxon>
        <taxon>Pezizomycotina</taxon>
        <taxon>Leotiomycetes</taxon>
        <taxon>Helotiales</taxon>
        <taxon>Sclerotiniaceae</taxon>
        <taxon>Botrytis</taxon>
    </lineage>
</organism>
<keyword evidence="1" id="KW-0175">Coiled coil</keyword>
<comment type="caution">
    <text evidence="2">The sequence shown here is derived from an EMBL/GenBank/DDBJ whole genome shotgun (WGS) entry which is preliminary data.</text>
</comment>
<keyword evidence="3" id="KW-1185">Reference proteome</keyword>
<dbReference type="Proteomes" id="UP000297910">
    <property type="component" value="Unassembled WGS sequence"/>
</dbReference>
<dbReference type="AlphaFoldDB" id="A0A4Z1F1E0"/>
<evidence type="ECO:0000313" key="2">
    <source>
        <dbReference type="EMBL" id="TGO17328.1"/>
    </source>
</evidence>
<protein>
    <submittedName>
        <fullName evidence="2">Uncharacterized protein</fullName>
    </submittedName>
</protein>
<name>A0A4Z1F1E0_9HELO</name>